<proteinExistence type="predicted"/>
<dbReference type="PANTHER" id="PTHR35562:SF2">
    <property type="entry name" value="DNA ENDONUCLEASE SMRA-RELATED"/>
    <property type="match status" value="1"/>
</dbReference>
<accession>A0A3A1Y970</accession>
<evidence type="ECO:0000313" key="4">
    <source>
        <dbReference type="Proteomes" id="UP000265691"/>
    </source>
</evidence>
<dbReference type="SUPFAM" id="SSF160443">
    <property type="entry name" value="SMR domain-like"/>
    <property type="match status" value="1"/>
</dbReference>
<gene>
    <name evidence="3" type="ORF">CKF54_04305</name>
</gene>
<feature type="region of interest" description="Disordered" evidence="1">
    <location>
        <begin position="415"/>
        <end position="435"/>
    </location>
</feature>
<dbReference type="OrthoDB" id="9808881at2"/>
<dbReference type="Proteomes" id="UP000265691">
    <property type="component" value="Unassembled WGS sequence"/>
</dbReference>
<evidence type="ECO:0000313" key="3">
    <source>
        <dbReference type="EMBL" id="RIY32684.1"/>
    </source>
</evidence>
<keyword evidence="4" id="KW-1185">Reference proteome</keyword>
<feature type="domain" description="Smr" evidence="2">
    <location>
        <begin position="510"/>
        <end position="580"/>
    </location>
</feature>
<evidence type="ECO:0000256" key="1">
    <source>
        <dbReference type="SAM" id="MobiDB-lite"/>
    </source>
</evidence>
<evidence type="ECO:0000259" key="2">
    <source>
        <dbReference type="PROSITE" id="PS50828"/>
    </source>
</evidence>
<organism evidence="3 4">
    <name type="scientific">Psittacicella hinzii</name>
    <dbReference type="NCBI Taxonomy" id="2028575"/>
    <lineage>
        <taxon>Bacteria</taxon>
        <taxon>Pseudomonadati</taxon>
        <taxon>Pseudomonadota</taxon>
        <taxon>Gammaproteobacteria</taxon>
        <taxon>Pasteurellales</taxon>
        <taxon>Psittacicellaceae</taxon>
        <taxon>Psittacicella</taxon>
    </lineage>
</organism>
<dbReference type="Pfam" id="PF01713">
    <property type="entry name" value="Smr"/>
    <property type="match status" value="1"/>
</dbReference>
<dbReference type="InterPro" id="IPR002625">
    <property type="entry name" value="Smr_dom"/>
</dbReference>
<name>A0A3A1Y970_9GAMM</name>
<comment type="caution">
    <text evidence="3">The sequence shown here is derived from an EMBL/GenBank/DDBJ whole genome shotgun (WGS) entry which is preliminary data.</text>
</comment>
<dbReference type="PANTHER" id="PTHR35562">
    <property type="entry name" value="DNA ENDONUCLEASE SMRA-RELATED"/>
    <property type="match status" value="1"/>
</dbReference>
<dbReference type="AlphaFoldDB" id="A0A3A1Y970"/>
<dbReference type="EMBL" id="NRHC01000048">
    <property type="protein sequence ID" value="RIY32684.1"/>
    <property type="molecule type" value="Genomic_DNA"/>
</dbReference>
<protein>
    <recommendedName>
        <fullName evidence="2">Smr domain-containing protein</fullName>
    </recommendedName>
</protein>
<sequence length="602" mass="68144">MSIKDAIKLALQKLSGDSSQVLTSLEEAKLELANAVDQGTGENIFTDTLELGQKEMQETLHSLFDDSGKDIEGNKGKSIYNTGEFQVLNAPAVYQDVEIDEQAYTDERGKVLGNTTFAEQVKFAAPDYNPETMLAKSARRTAFPRANFPVVKSTNLAEVKSVQNESQDHEVKVAETKGNPDGIVRSVVQKTSYTRTITQVQRVDGQLEQQIEDKSISEDVETLALANGNLQTTTNISTNTKVTVYSNKEQPRALPAETKREESFADLFEGSDFALPSPQAKEEPQARLGSSKNKAFKDEDKVALKQLMQDLKEEESFASLLDSYSEPRQEQGSGKKHKFFAPNSYANKVANKSFDLDADEEEIAFNLDEVNQSNKQFNREVKFAQMFEQKEPVKESNYIDIDDSFRKAFQDIKPLKGNNSNHASLEQQRRQAEHERRLKAGLKSGKEFVEQQVAQQDYARLSSQDNVIFSDINMRFNEFNYENARFMVEGLDTEVSHVFFNGMLPIDREVDLHGYTSEDLKAIIPAVVKDCWRNNEYTIRFITGHGKDILKQNLPNYLVQYERVAAFYPNKENNGRGRTNGFIVLLRNYDKEVAANYSFKSK</sequence>
<dbReference type="InterPro" id="IPR036063">
    <property type="entry name" value="Smr_dom_sf"/>
</dbReference>
<dbReference type="RefSeq" id="WP_119525120.1">
    <property type="nucleotide sequence ID" value="NZ_NRHC01000048.1"/>
</dbReference>
<reference evidence="3 4" key="1">
    <citation type="submission" date="2017-08" db="EMBL/GenBank/DDBJ databases">
        <title>Reclassification of Bisgaard taxon 37 and 44.</title>
        <authorList>
            <person name="Christensen H."/>
        </authorList>
    </citation>
    <scope>NUCLEOTIDE SEQUENCE [LARGE SCALE GENOMIC DNA]</scope>
    <source>
        <strain evidence="3 4">B96_3</strain>
    </source>
</reference>
<feature type="region of interest" description="Disordered" evidence="1">
    <location>
        <begin position="273"/>
        <end position="294"/>
    </location>
</feature>
<dbReference type="PROSITE" id="PS50828">
    <property type="entry name" value="SMR"/>
    <property type="match status" value="1"/>
</dbReference>
<dbReference type="Gene3D" id="3.30.1370.110">
    <property type="match status" value="1"/>
</dbReference>